<reference evidence="2" key="1">
    <citation type="submission" date="2018-11" db="EMBL/GenBank/DDBJ databases">
        <title>Proposal to divide the Flavobacteriaceae and reorganize its genera based on Amino Acid Identity values calculated from whole genome sequences.</title>
        <authorList>
            <person name="Nicholson A.C."/>
            <person name="Gulvik C.A."/>
            <person name="Whitney A.M."/>
            <person name="Humrighouse B.W."/>
            <person name="Bell M."/>
            <person name="Holmes B."/>
            <person name="Steigerwalt A."/>
            <person name="Villarma A."/>
            <person name="Sheth M."/>
            <person name="Batra D."/>
            <person name="Pryor J."/>
            <person name="Bernardet J.-F."/>
            <person name="Hugo C."/>
            <person name="Kampfer P."/>
            <person name="Newman J."/>
            <person name="Mcquiston J.R."/>
        </authorList>
    </citation>
    <scope>NUCLEOTIDE SEQUENCE</scope>
    <source>
        <strain evidence="2">DSM 15235</strain>
    </source>
</reference>
<keyword evidence="1" id="KW-0732">Signal</keyword>
<dbReference type="Proteomes" id="UP000269375">
    <property type="component" value="Unassembled WGS sequence"/>
</dbReference>
<evidence type="ECO:0000313" key="5">
    <source>
        <dbReference type="Proteomes" id="UP000295709"/>
    </source>
</evidence>
<proteinExistence type="predicted"/>
<dbReference type="Proteomes" id="UP000295709">
    <property type="component" value="Unassembled WGS sequence"/>
</dbReference>
<gene>
    <name evidence="3" type="ORF">BCF50_2243</name>
    <name evidence="2" type="ORF">EGI05_09260</name>
</gene>
<feature type="chain" id="PRO_5017990706" evidence="1">
    <location>
        <begin position="19"/>
        <end position="172"/>
    </location>
</feature>
<sequence length="172" mass="19546">MKKIIQLLVCVCMFSFMAAQENFEVSTLRIGPFKMFMDKTEAEKLSGMKLKLSDGESKNTVKYNGEIILVDIYERYIDEKNPNVLSVYGISTKSKKFKTKSGIGVGSTKDEVINAYKNYSSFSAYPAWNDKGEKLKNESYFILNDDDAGTMLSFRFLNNIVTEMSVYMNEGC</sequence>
<dbReference type="OrthoDB" id="1249944at2"/>
<dbReference type="EMBL" id="RJTX01000002">
    <property type="protein sequence ID" value="ROH97565.1"/>
    <property type="molecule type" value="Genomic_DNA"/>
</dbReference>
<feature type="signal peptide" evidence="1">
    <location>
        <begin position="1"/>
        <end position="18"/>
    </location>
</feature>
<reference evidence="3 5" key="2">
    <citation type="submission" date="2019-03" db="EMBL/GenBank/DDBJ databases">
        <title>Genomic Encyclopedia of Archaeal and Bacterial Type Strains, Phase II (KMG-II): from individual species to whole genera.</title>
        <authorList>
            <person name="Goeker M."/>
        </authorList>
    </citation>
    <scope>NUCLEOTIDE SEQUENCE [LARGE SCALE GENOMIC DNA]</scope>
    <source>
        <strain evidence="3 5">DSM 15235</strain>
    </source>
</reference>
<evidence type="ECO:0000313" key="3">
    <source>
        <dbReference type="EMBL" id="TDX93286.1"/>
    </source>
</evidence>
<keyword evidence="5" id="KW-1185">Reference proteome</keyword>
<protein>
    <submittedName>
        <fullName evidence="2">Uncharacterized protein</fullName>
    </submittedName>
</protein>
<evidence type="ECO:0000313" key="4">
    <source>
        <dbReference type="Proteomes" id="UP000269375"/>
    </source>
</evidence>
<dbReference type="AlphaFoldDB" id="A0A3N0VXS6"/>
<dbReference type="EMBL" id="SOQW01000002">
    <property type="protein sequence ID" value="TDX93286.1"/>
    <property type="molecule type" value="Genomic_DNA"/>
</dbReference>
<comment type="caution">
    <text evidence="2">The sequence shown here is derived from an EMBL/GenBank/DDBJ whole genome shotgun (WGS) entry which is preliminary data.</text>
</comment>
<evidence type="ECO:0000256" key="1">
    <source>
        <dbReference type="SAM" id="SignalP"/>
    </source>
</evidence>
<evidence type="ECO:0000313" key="2">
    <source>
        <dbReference type="EMBL" id="ROH97565.1"/>
    </source>
</evidence>
<name>A0A3N0VXS6_9FLAO</name>
<organism evidence="2 4">
    <name type="scientific">Chryseobacterium daecheongense</name>
    <dbReference type="NCBI Taxonomy" id="192389"/>
    <lineage>
        <taxon>Bacteria</taxon>
        <taxon>Pseudomonadati</taxon>
        <taxon>Bacteroidota</taxon>
        <taxon>Flavobacteriia</taxon>
        <taxon>Flavobacteriales</taxon>
        <taxon>Weeksellaceae</taxon>
        <taxon>Chryseobacterium group</taxon>
        <taxon>Chryseobacterium</taxon>
    </lineage>
</organism>
<dbReference type="RefSeq" id="WP_123262784.1">
    <property type="nucleotide sequence ID" value="NZ_RJTX01000002.1"/>
</dbReference>
<accession>A0A3N0VXS6</accession>